<evidence type="ECO:0008006" key="4">
    <source>
        <dbReference type="Google" id="ProtNLM"/>
    </source>
</evidence>
<dbReference type="EMBL" id="JAACJK010000167">
    <property type="protein sequence ID" value="KAF5323085.1"/>
    <property type="molecule type" value="Genomic_DNA"/>
</dbReference>
<feature type="compositionally biased region" description="Basic residues" evidence="1">
    <location>
        <begin position="362"/>
        <end position="371"/>
    </location>
</feature>
<gene>
    <name evidence="2" type="ORF">D9611_009273</name>
</gene>
<proteinExistence type="predicted"/>
<protein>
    <recommendedName>
        <fullName evidence="4">DUF1308 domain-containing protein</fullName>
    </recommendedName>
</protein>
<dbReference type="OrthoDB" id="14527at2759"/>
<organism evidence="2 3">
    <name type="scientific">Ephemerocybe angulata</name>
    <dbReference type="NCBI Taxonomy" id="980116"/>
    <lineage>
        <taxon>Eukaryota</taxon>
        <taxon>Fungi</taxon>
        <taxon>Dikarya</taxon>
        <taxon>Basidiomycota</taxon>
        <taxon>Agaricomycotina</taxon>
        <taxon>Agaricomycetes</taxon>
        <taxon>Agaricomycetidae</taxon>
        <taxon>Agaricales</taxon>
        <taxon>Agaricineae</taxon>
        <taxon>Psathyrellaceae</taxon>
        <taxon>Ephemerocybe</taxon>
    </lineage>
</organism>
<evidence type="ECO:0000313" key="2">
    <source>
        <dbReference type="EMBL" id="KAF5323085.1"/>
    </source>
</evidence>
<evidence type="ECO:0000313" key="3">
    <source>
        <dbReference type="Proteomes" id="UP000541558"/>
    </source>
</evidence>
<dbReference type="Proteomes" id="UP000541558">
    <property type="component" value="Unassembled WGS sequence"/>
</dbReference>
<sequence>MQYTLEARLIHSVTLALDHHLDRKMVEVPGAATHPELYDLLQRLHGIYDAVSDYHPPCVRPPILDSSLEADVGDDSHWSHQDHIPGLKKLKEALKLDLDGLEKFLEDPSSAHRPPLSTNAPYLISVWNELLCAPGPVMSVFKTFLFEPKGDVRMPPSAQRKKTGVRPPGAKVDIVGDGGRVWIRINTMKNSRLLAEFREIDSYLTESEEDSDWDGDERPTLAQTEFDNSILKMGRTLLQAAQSNPIEGTTELPRVVMRLTRLDPLTTEGPEADPRIATTVEKLEDMGIEVQLGERAEEELVVPAPIEDLDSQTLVPSRRINLDLSVLIALISDLTHAPLPASIEEANKRFIPPKEYREWKQTRKRQTKKKGSGSDSGGGAEDVEEELSIEDLPHDLATHSRALTNQLLGEMGRSMIQEIRDRISQSAVGGTTEFWVTTEARDRCLRIVSKIGAVNEKRRAFALFCLDPSDPTQTIPLAEAEALFWLGSRFDRAIPLFPLHFHSASLLVAPAGGPHTSLLDERGGRHAFFKDLAGTCQHILDQETMPHPNSRPSLQFQFISQPTPFPAQQLNGSPAVAAEGSGILTSASTPPIDLNTEEEIQRAVVTKANPRLTAHTVESMLWGAELGWTTLTANRTSVRAILKEMRIARAAGKTGGGDKDGREETSEEGEGRRSAALWIVDPRSLAEQMCSQTVIVPGTDFDRSNTKAPQ</sequence>
<feature type="region of interest" description="Disordered" evidence="1">
    <location>
        <begin position="354"/>
        <end position="384"/>
    </location>
</feature>
<feature type="region of interest" description="Disordered" evidence="1">
    <location>
        <begin position="652"/>
        <end position="676"/>
    </location>
</feature>
<reference evidence="2 3" key="1">
    <citation type="journal article" date="2020" name="ISME J.">
        <title>Uncovering the hidden diversity of litter-decomposition mechanisms in mushroom-forming fungi.</title>
        <authorList>
            <person name="Floudas D."/>
            <person name="Bentzer J."/>
            <person name="Ahren D."/>
            <person name="Johansson T."/>
            <person name="Persson P."/>
            <person name="Tunlid A."/>
        </authorList>
    </citation>
    <scope>NUCLEOTIDE SEQUENCE [LARGE SCALE GENOMIC DNA]</scope>
    <source>
        <strain evidence="2 3">CBS 175.51</strain>
    </source>
</reference>
<feature type="compositionally biased region" description="Basic and acidic residues" evidence="1">
    <location>
        <begin position="656"/>
        <end position="673"/>
    </location>
</feature>
<accession>A0A8H5BGY8</accession>
<comment type="caution">
    <text evidence="2">The sequence shown here is derived from an EMBL/GenBank/DDBJ whole genome shotgun (WGS) entry which is preliminary data.</text>
</comment>
<dbReference type="AlphaFoldDB" id="A0A8H5BGY8"/>
<evidence type="ECO:0000256" key="1">
    <source>
        <dbReference type="SAM" id="MobiDB-lite"/>
    </source>
</evidence>
<name>A0A8H5BGY8_9AGAR</name>
<dbReference type="PANTHER" id="PTHR13379">
    <property type="entry name" value="UNCHARACTERIZED DUF1308"/>
    <property type="match status" value="1"/>
</dbReference>
<dbReference type="PANTHER" id="PTHR13379:SF0">
    <property type="entry name" value="UPF0415 PROTEIN C7ORF25"/>
    <property type="match status" value="1"/>
</dbReference>
<keyword evidence="3" id="KW-1185">Reference proteome</keyword>